<dbReference type="EMBL" id="AMCI01002369">
    <property type="protein sequence ID" value="EJX02903.1"/>
    <property type="molecule type" value="Genomic_DNA"/>
</dbReference>
<organism evidence="1">
    <name type="scientific">gut metagenome</name>
    <dbReference type="NCBI Taxonomy" id="749906"/>
    <lineage>
        <taxon>unclassified sequences</taxon>
        <taxon>metagenomes</taxon>
        <taxon>organismal metagenomes</taxon>
    </lineage>
</organism>
<gene>
    <name evidence="1" type="ORF">EVA_08992</name>
</gene>
<dbReference type="AlphaFoldDB" id="J9GL59"/>
<evidence type="ECO:0000313" key="1">
    <source>
        <dbReference type="EMBL" id="EJX02903.1"/>
    </source>
</evidence>
<comment type="caution">
    <text evidence="1">The sequence shown here is derived from an EMBL/GenBank/DDBJ whole genome shotgun (WGS) entry which is preliminary data.</text>
</comment>
<proteinExistence type="predicted"/>
<keyword evidence="1" id="KW-0689">Ribosomal protein</keyword>
<name>J9GL59_9ZZZZ</name>
<dbReference type="GO" id="GO:0005840">
    <property type="term" value="C:ribosome"/>
    <property type="evidence" value="ECO:0007669"/>
    <property type="project" value="UniProtKB-KW"/>
</dbReference>
<protein>
    <submittedName>
        <fullName evidence="1">50S ribosomal protein L18 RplR</fullName>
    </submittedName>
</protein>
<accession>J9GL59</accession>
<reference evidence="1" key="1">
    <citation type="journal article" date="2012" name="PLoS ONE">
        <title>Gene sets for utilization of primary and secondary nutrition supplies in the distal gut of endangered iberian lynx.</title>
        <authorList>
            <person name="Alcaide M."/>
            <person name="Messina E."/>
            <person name="Richter M."/>
            <person name="Bargiela R."/>
            <person name="Peplies J."/>
            <person name="Huws S.A."/>
            <person name="Newbold C.J."/>
            <person name="Golyshin P.N."/>
            <person name="Simon M.A."/>
            <person name="Lopez G."/>
            <person name="Yakimov M.M."/>
            <person name="Ferrer M."/>
        </authorList>
    </citation>
    <scope>NUCLEOTIDE SEQUENCE</scope>
</reference>
<sequence>METVTGTVKSAGFNTCSLGLFGKTRANELGSGNVATAARNVSELSTHFGFDRRGRDQRTTIVGRNDAGINMQVGTMNRQAIDLLQQNAGTRSTRTTHTALFLVDHFLSPRLLLLGFLDHDDFVDVTDALALIGFGSTIRTDNSSGLTDLLLVSALDHNVSRTRGFALHTGRHLVHDRVRKTEGKVELVALSLGTIAHADELKLLREAFGATLDHIGHESAHRTNISVGFTRFSSLLEMQSTIFFRDSNQRKDMHRHFTLRTLHSDIFSGQRVANALNHVNGNLSNSTHFTLLG</sequence>
<keyword evidence="1" id="KW-0687">Ribonucleoprotein</keyword>